<accession>A0A7G3ZHP5</accession>
<dbReference type="KEGG" id="tgb:HG536_0D05520"/>
<organism evidence="2 3">
    <name type="scientific">Torulaspora globosa</name>
    <dbReference type="NCBI Taxonomy" id="48254"/>
    <lineage>
        <taxon>Eukaryota</taxon>
        <taxon>Fungi</taxon>
        <taxon>Dikarya</taxon>
        <taxon>Ascomycota</taxon>
        <taxon>Saccharomycotina</taxon>
        <taxon>Saccharomycetes</taxon>
        <taxon>Saccharomycetales</taxon>
        <taxon>Saccharomycetaceae</taxon>
        <taxon>Torulaspora</taxon>
    </lineage>
</organism>
<gene>
    <name evidence="2" type="ORF">HG536_0D05520</name>
</gene>
<feature type="region of interest" description="Disordered" evidence="1">
    <location>
        <begin position="717"/>
        <end position="748"/>
    </location>
</feature>
<dbReference type="RefSeq" id="XP_037139705.1">
    <property type="nucleotide sequence ID" value="XM_037283809.1"/>
</dbReference>
<feature type="compositionally biased region" description="Polar residues" evidence="1">
    <location>
        <begin position="463"/>
        <end position="474"/>
    </location>
</feature>
<evidence type="ECO:0000313" key="2">
    <source>
        <dbReference type="EMBL" id="QLL33031.1"/>
    </source>
</evidence>
<feature type="region of interest" description="Disordered" evidence="1">
    <location>
        <begin position="381"/>
        <end position="475"/>
    </location>
</feature>
<feature type="region of interest" description="Disordered" evidence="1">
    <location>
        <begin position="292"/>
        <end position="314"/>
    </location>
</feature>
<feature type="region of interest" description="Disordered" evidence="1">
    <location>
        <begin position="139"/>
        <end position="168"/>
    </location>
</feature>
<dbReference type="AlphaFoldDB" id="A0A7G3ZHP5"/>
<dbReference type="GeneID" id="59326198"/>
<evidence type="ECO:0000313" key="3">
    <source>
        <dbReference type="Proteomes" id="UP000515788"/>
    </source>
</evidence>
<evidence type="ECO:0008006" key="4">
    <source>
        <dbReference type="Google" id="ProtNLM"/>
    </source>
</evidence>
<proteinExistence type="predicted"/>
<reference evidence="2 3" key="1">
    <citation type="submission" date="2020-06" db="EMBL/GenBank/DDBJ databases">
        <title>The yeast mating-type switching endonuclease HO is a domesticated member of an unorthodox homing genetic element family.</title>
        <authorList>
            <person name="Coughlan A.Y."/>
            <person name="Lombardi L."/>
            <person name="Braun-Galleani S."/>
            <person name="Martos A.R."/>
            <person name="Galeote V."/>
            <person name="Bigey F."/>
            <person name="Dequin S."/>
            <person name="Byrne K.P."/>
            <person name="Wolfe K.H."/>
        </authorList>
    </citation>
    <scope>NUCLEOTIDE SEQUENCE [LARGE SCALE GENOMIC DNA]</scope>
    <source>
        <strain evidence="2 3">CBS764</strain>
    </source>
</reference>
<feature type="compositionally biased region" description="Polar residues" evidence="1">
    <location>
        <begin position="47"/>
        <end position="71"/>
    </location>
</feature>
<dbReference type="Proteomes" id="UP000515788">
    <property type="component" value="Chromosome 4"/>
</dbReference>
<feature type="compositionally biased region" description="Low complexity" evidence="1">
    <location>
        <begin position="440"/>
        <end position="452"/>
    </location>
</feature>
<dbReference type="EMBL" id="CP059249">
    <property type="protein sequence ID" value="QLL33031.1"/>
    <property type="molecule type" value="Genomic_DNA"/>
</dbReference>
<evidence type="ECO:0000256" key="1">
    <source>
        <dbReference type="SAM" id="MobiDB-lite"/>
    </source>
</evidence>
<feature type="region of interest" description="Disordered" evidence="1">
    <location>
        <begin position="31"/>
        <end position="111"/>
    </location>
</feature>
<name>A0A7G3ZHP5_9SACH</name>
<protein>
    <recommendedName>
        <fullName evidence="4">Factor interacting with REF2</fullName>
    </recommendedName>
</protein>
<feature type="compositionally biased region" description="Basic and acidic residues" evidence="1">
    <location>
        <begin position="92"/>
        <end position="106"/>
    </location>
</feature>
<feature type="region of interest" description="Disordered" evidence="1">
    <location>
        <begin position="572"/>
        <end position="601"/>
    </location>
</feature>
<feature type="compositionally biased region" description="Polar residues" evidence="1">
    <location>
        <begin position="572"/>
        <end position="600"/>
    </location>
</feature>
<dbReference type="OrthoDB" id="4069593at2759"/>
<feature type="compositionally biased region" description="Basic and acidic residues" evidence="1">
    <location>
        <begin position="403"/>
        <end position="419"/>
    </location>
</feature>
<sequence>MSLPLTPEREAEIGQVDRYESATQLHSILRKPNLELDRLSPSPPVLTPSQNQKSVSPKSQVRFSIPDSSGLQHDGSMDERGATLPSPSKIVFPKDADELEDGRGLRAGDGMTNRGHFVDMHSRVMLDVPEDIWNFHTARKEQHRRKSLQSGTEQRQSHRSHSRGSSLQAIIVETMDSISDERGSRLAPTVLGRPELFLSPESPLNSYNMPVPLEISLPPYLSPLNKEKKRASVVFDGEGYSRFKELSSPSSDDSGSIRSAEHDFSFSISHRDDSDVDKALGLDEHANVNLKIQNKNLRKQKMSPPPPFAENQPSPSLQVLSTPLKQIHIPDLEKESQLRSANGTLKFFDEFEPSPQLTIATQENKQIPSPERRVDQLDLNFSFPNARDSDFERVDPSPTSTEFENRRRSLQRDSALRIEGHRHRRSKSIHNTEDMFAATSTPPRIPSRSPLRPKSPKSDKATECSSGQTDTRGMSSLYEENDQAIDDTLHNPAEVSHQSDLEAGNQTEESMRIILERKVNVQDGTKQTSSDHAAKNHLTSMHSFPEPVRPPGDAELQSLGNVSINLLSPRRSLSNVGSQSSHNSEFSRQSPGSTATSQPSEPYAYIPFLNTVKNHNYPQHTKARGDEKNHGFHSIYEVRNGKKVEVLVLDEDSSKDETETLSTTAEDKISSNQQRKSVSYEEAIKNYAKILQMCEHTASEAKSVILQLIEEASLNSKNAYRPPPLAYTSAPQVAESKNLGRTQQRKQP</sequence>
<keyword evidence="3" id="KW-1185">Reference proteome</keyword>